<name>A0ACC0A116_CATRO</name>
<evidence type="ECO:0000313" key="2">
    <source>
        <dbReference type="Proteomes" id="UP001060085"/>
    </source>
</evidence>
<accession>A0ACC0A116</accession>
<reference evidence="2" key="1">
    <citation type="journal article" date="2023" name="Nat. Plants">
        <title>Single-cell RNA sequencing provides a high-resolution roadmap for understanding the multicellular compartmentation of specialized metabolism.</title>
        <authorList>
            <person name="Sun S."/>
            <person name="Shen X."/>
            <person name="Li Y."/>
            <person name="Li Y."/>
            <person name="Wang S."/>
            <person name="Li R."/>
            <person name="Zhang H."/>
            <person name="Shen G."/>
            <person name="Guo B."/>
            <person name="Wei J."/>
            <person name="Xu J."/>
            <person name="St-Pierre B."/>
            <person name="Chen S."/>
            <person name="Sun C."/>
        </authorList>
    </citation>
    <scope>NUCLEOTIDE SEQUENCE [LARGE SCALE GENOMIC DNA]</scope>
</reference>
<comment type="caution">
    <text evidence="1">The sequence shown here is derived from an EMBL/GenBank/DDBJ whole genome shotgun (WGS) entry which is preliminary data.</text>
</comment>
<gene>
    <name evidence="1" type="ORF">M9H77_31648</name>
</gene>
<protein>
    <submittedName>
        <fullName evidence="1">Uncharacterized protein</fullName>
    </submittedName>
</protein>
<evidence type="ECO:0000313" key="1">
    <source>
        <dbReference type="EMBL" id="KAI5654461.1"/>
    </source>
</evidence>
<dbReference type="EMBL" id="CM044707">
    <property type="protein sequence ID" value="KAI5654461.1"/>
    <property type="molecule type" value="Genomic_DNA"/>
</dbReference>
<keyword evidence="2" id="KW-1185">Reference proteome</keyword>
<sequence length="203" mass="23469">MRRLAKGVLNLVLPKDPGVILTSPLEVAVTKGRKKTDSTKRDKSHWEHVQLLIERYRSQADLFLVLALDLGHCPVRVLGRDPVKEGDRHELLGKRAEDATVAEVIYLLPNINWKNVIGDRNFGYRVVADFVFGDEHQWPERNVLMRSFIGYIGHKFIQFVCDTNCTTWFYDCVTFVFVFGSSRKYIGYWSLDRRTTLYSATVE</sequence>
<organism evidence="1 2">
    <name type="scientific">Catharanthus roseus</name>
    <name type="common">Madagascar periwinkle</name>
    <name type="synonym">Vinca rosea</name>
    <dbReference type="NCBI Taxonomy" id="4058"/>
    <lineage>
        <taxon>Eukaryota</taxon>
        <taxon>Viridiplantae</taxon>
        <taxon>Streptophyta</taxon>
        <taxon>Embryophyta</taxon>
        <taxon>Tracheophyta</taxon>
        <taxon>Spermatophyta</taxon>
        <taxon>Magnoliopsida</taxon>
        <taxon>eudicotyledons</taxon>
        <taxon>Gunneridae</taxon>
        <taxon>Pentapetalae</taxon>
        <taxon>asterids</taxon>
        <taxon>lamiids</taxon>
        <taxon>Gentianales</taxon>
        <taxon>Apocynaceae</taxon>
        <taxon>Rauvolfioideae</taxon>
        <taxon>Vinceae</taxon>
        <taxon>Catharanthinae</taxon>
        <taxon>Catharanthus</taxon>
    </lineage>
</organism>
<dbReference type="Proteomes" id="UP001060085">
    <property type="component" value="Linkage Group LG07"/>
</dbReference>
<proteinExistence type="predicted"/>